<gene>
    <name evidence="1" type="ORF">TM448A01520_0003</name>
</gene>
<evidence type="ECO:0000313" key="1">
    <source>
        <dbReference type="EMBL" id="QJA49857.1"/>
    </source>
</evidence>
<proteinExistence type="predicted"/>
<dbReference type="AlphaFoldDB" id="A0A6H1ZRC4"/>
<organism evidence="1">
    <name type="scientific">viral metagenome</name>
    <dbReference type="NCBI Taxonomy" id="1070528"/>
    <lineage>
        <taxon>unclassified sequences</taxon>
        <taxon>metagenomes</taxon>
        <taxon>organismal metagenomes</taxon>
    </lineage>
</organism>
<dbReference type="EMBL" id="MT144159">
    <property type="protein sequence ID" value="QJA49857.1"/>
    <property type="molecule type" value="Genomic_DNA"/>
</dbReference>
<name>A0A6H1ZRC4_9ZZZZ</name>
<protein>
    <submittedName>
        <fullName evidence="1">Putative tail protein</fullName>
    </submittedName>
</protein>
<accession>A0A6H1ZRC4</accession>
<sequence length="93" mass="9671">MPSTPDIYAAFAPSPAAPARRIQAVTPADDADLPMLAKALFIGTAGDLKIVPVASPDGEPVTLKNHPTGYVAVQTRRVWATGTTAVDIVALFD</sequence>
<reference evidence="1" key="1">
    <citation type="submission" date="2020-03" db="EMBL/GenBank/DDBJ databases">
        <title>The deep terrestrial virosphere.</title>
        <authorList>
            <person name="Holmfeldt K."/>
            <person name="Nilsson E."/>
            <person name="Simone D."/>
            <person name="Lopez-Fernandez M."/>
            <person name="Wu X."/>
            <person name="de Brujin I."/>
            <person name="Lundin D."/>
            <person name="Andersson A."/>
            <person name="Bertilsson S."/>
            <person name="Dopson M."/>
        </authorList>
    </citation>
    <scope>NUCLEOTIDE SEQUENCE</scope>
    <source>
        <strain evidence="1">TM448A01520</strain>
    </source>
</reference>